<dbReference type="Gene3D" id="3.10.450.50">
    <property type="match status" value="1"/>
</dbReference>
<dbReference type="InterPro" id="IPR037401">
    <property type="entry name" value="SnoaL-like"/>
</dbReference>
<dbReference type="InterPro" id="IPR032710">
    <property type="entry name" value="NTF2-like_dom_sf"/>
</dbReference>
<dbReference type="AlphaFoldDB" id="A0A5J4YSW4"/>
<dbReference type="OrthoDB" id="2335338at2759"/>
<dbReference type="Proteomes" id="UP000324585">
    <property type="component" value="Unassembled WGS sequence"/>
</dbReference>
<dbReference type="Pfam" id="PF02151">
    <property type="entry name" value="UVR"/>
    <property type="match status" value="1"/>
</dbReference>
<name>A0A5J4YSW4_PORPP</name>
<dbReference type="SUPFAM" id="SSF54427">
    <property type="entry name" value="NTF2-like"/>
    <property type="match status" value="1"/>
</dbReference>
<dbReference type="OMA" id="LHGSSFC"/>
<accession>A0A5J4YSW4</accession>
<evidence type="ECO:0000313" key="2">
    <source>
        <dbReference type="EMBL" id="KAA8493942.1"/>
    </source>
</evidence>
<organism evidence="2 3">
    <name type="scientific">Porphyridium purpureum</name>
    <name type="common">Red alga</name>
    <name type="synonym">Porphyridium cruentum</name>
    <dbReference type="NCBI Taxonomy" id="35688"/>
    <lineage>
        <taxon>Eukaryota</taxon>
        <taxon>Rhodophyta</taxon>
        <taxon>Bangiophyceae</taxon>
        <taxon>Porphyridiales</taxon>
        <taxon>Porphyridiaceae</taxon>
        <taxon>Porphyridium</taxon>
    </lineage>
</organism>
<feature type="domain" description="UVR" evidence="1">
    <location>
        <begin position="66"/>
        <end position="101"/>
    </location>
</feature>
<comment type="caution">
    <text evidence="2">The sequence shown here is derived from an EMBL/GenBank/DDBJ whole genome shotgun (WGS) entry which is preliminary data.</text>
</comment>
<keyword evidence="3" id="KW-1185">Reference proteome</keyword>
<dbReference type="PANTHER" id="PTHR34957">
    <property type="entry name" value="NUCLEAR TRANSPORT FACTOR 2 (NTF2) FAMILY PROTEIN"/>
    <property type="match status" value="1"/>
</dbReference>
<dbReference type="PROSITE" id="PS50151">
    <property type="entry name" value="UVR"/>
    <property type="match status" value="1"/>
</dbReference>
<evidence type="ECO:0000259" key="1">
    <source>
        <dbReference type="PROSITE" id="PS50151"/>
    </source>
</evidence>
<dbReference type="InterPro" id="IPR001943">
    <property type="entry name" value="UVR_dom"/>
</dbReference>
<evidence type="ECO:0000313" key="3">
    <source>
        <dbReference type="Proteomes" id="UP000324585"/>
    </source>
</evidence>
<dbReference type="Pfam" id="PF13474">
    <property type="entry name" value="SnoaL_3"/>
    <property type="match status" value="1"/>
</dbReference>
<protein>
    <submittedName>
        <fullName evidence="2">F-box protein SKIP8</fullName>
    </submittedName>
</protein>
<proteinExistence type="predicted"/>
<dbReference type="PANTHER" id="PTHR34957:SF1">
    <property type="entry name" value="NUCLEAR TRANSPORT FACTOR 2 (NTF2) FAMILY PROTEIN"/>
    <property type="match status" value="1"/>
</dbReference>
<reference evidence="3" key="1">
    <citation type="journal article" date="2019" name="Nat. Commun.">
        <title>Expansion of phycobilisome linker gene families in mesophilic red algae.</title>
        <authorList>
            <person name="Lee J."/>
            <person name="Kim D."/>
            <person name="Bhattacharya D."/>
            <person name="Yoon H.S."/>
        </authorList>
    </citation>
    <scope>NUCLEOTIDE SEQUENCE [LARGE SCALE GENOMIC DNA]</scope>
    <source>
        <strain evidence="3">CCMP 1328</strain>
    </source>
</reference>
<gene>
    <name evidence="2" type="ORF">FVE85_3917</name>
</gene>
<sequence length="234" mass="26022">MAFVTAAGAGAALLGAETTGKRKTGWGVPNVAHARVAAGRGVLPPRLETQRASLVRAKCWRKDSKEERFLQLERELEACVEKEDYSAAAKVRDELNQLRTDDEVAVLMANLAFYKAFDRQDMLELERAWQRSEQISVIHPFSSECISGFRAVMNSWEEILRGSMMTRPSVTVSNVQISVRGSSATVTCLETISARDESDLRESLVLATNVFAFTNGQWFMCHHHGSPVLAFARK</sequence>
<dbReference type="EMBL" id="VRMN01000005">
    <property type="protein sequence ID" value="KAA8493942.1"/>
    <property type="molecule type" value="Genomic_DNA"/>
</dbReference>